<keyword evidence="1 3" id="KW-0378">Hydrolase</keyword>
<dbReference type="Pfam" id="PF02156">
    <property type="entry name" value="Glyco_hydro_26"/>
    <property type="match status" value="1"/>
</dbReference>
<dbReference type="Proteomes" id="UP001144280">
    <property type="component" value="Unassembled WGS sequence"/>
</dbReference>
<feature type="signal peptide" evidence="4">
    <location>
        <begin position="1"/>
        <end position="17"/>
    </location>
</feature>
<name>A0ABQ5QQE9_9ACTN</name>
<evidence type="ECO:0000256" key="3">
    <source>
        <dbReference type="PROSITE-ProRule" id="PRU01100"/>
    </source>
</evidence>
<feature type="active site" description="Nucleophile" evidence="3">
    <location>
        <position position="488"/>
    </location>
</feature>
<evidence type="ECO:0000259" key="5">
    <source>
        <dbReference type="PROSITE" id="PS51764"/>
    </source>
</evidence>
<evidence type="ECO:0000313" key="6">
    <source>
        <dbReference type="EMBL" id="GLH96454.1"/>
    </source>
</evidence>
<keyword evidence="7" id="KW-1185">Reference proteome</keyword>
<sequence length="720" mass="79109">MSFAAALALTASGLTVATHTTPAEPASASPGLPESEAARIRPVDPDATPETVALFKNMYALSGKQWMYGHQMDMAIGYTGATAPQTRNSGVPATATAFVGTRDRHDDNSATKQTWGQHAAVQGIDIGYLELKGEFEQFGPMIDGATSRPAKYPASGRGPFYGYDGLNVDGYPWDDLVQWVVESYRHGSIVTVSWHETNPVTYGGYGANLYSPGTWPGHSMVPTDMNQTAASYVLPGGELHSRYEARMHAIVEFNEDVTAANGGTPVPMIFRPYHEHSGDWFWWGVDDMERKFQPTTYEQFVRLYKQLQAYLMANGVHNFLYAISPDRSRLGEPSVLYQDLKGAPDLKALLDRYIDGKTWSAAVKATAHADLQAQYDEAQTLTETSFHWDEPIALNYSGVPLGTAEFRDWVDSGKWKKLLMRKWEQGFPGSEFVDIYGIDNYWESGGANGHSYHPYNGQQAKILELFCSSFDYLAEKARADRKIVAMTEGNSQIQEIHDRFATSCGDEQKYPYLKYVSYALTWQGRQSGGTGDANPVTGAYRDQITMAGEFDFYTPDVTAPTTAVSLAPALVNGRSLPGGPTLTLTADDGDGKGVEAIWYSLDDAGWIQYTAPVVVSGAGRHELRFRAVDNFGNMEDANTLSFRTVRASFASLMAQVADFSSNPHVATRLNDKLAAAKDADTGKARNRILDVFEAQLAGQIGKAFTTEEAAFLTALERMLR</sequence>
<evidence type="ECO:0000256" key="4">
    <source>
        <dbReference type="SAM" id="SignalP"/>
    </source>
</evidence>
<feature type="domain" description="GH26" evidence="5">
    <location>
        <begin position="49"/>
        <end position="549"/>
    </location>
</feature>
<evidence type="ECO:0000313" key="7">
    <source>
        <dbReference type="Proteomes" id="UP001144280"/>
    </source>
</evidence>
<dbReference type="InterPro" id="IPR017853">
    <property type="entry name" value="GH"/>
</dbReference>
<comment type="similarity">
    <text evidence="3">Belongs to the glycosyl hydrolase 26 family.</text>
</comment>
<dbReference type="PROSITE" id="PS51764">
    <property type="entry name" value="GH26"/>
    <property type="match status" value="1"/>
</dbReference>
<proteinExistence type="inferred from homology"/>
<keyword evidence="2 3" id="KW-0326">Glycosidase</keyword>
<protein>
    <recommendedName>
        <fullName evidence="5">GH26 domain-containing protein</fullName>
    </recommendedName>
</protein>
<keyword evidence="4" id="KW-0732">Signal</keyword>
<dbReference type="RefSeq" id="WP_281893679.1">
    <property type="nucleotide sequence ID" value="NZ_BSDI01000007.1"/>
</dbReference>
<dbReference type="SUPFAM" id="SSF51445">
    <property type="entry name" value="(Trans)glycosidases"/>
    <property type="match status" value="1"/>
</dbReference>
<dbReference type="NCBIfam" id="NF047446">
    <property type="entry name" value="barrel_OmpL47"/>
    <property type="match status" value="1"/>
</dbReference>
<accession>A0ABQ5QQE9</accession>
<dbReference type="Gene3D" id="3.20.20.80">
    <property type="entry name" value="Glycosidases"/>
    <property type="match status" value="1"/>
</dbReference>
<dbReference type="InterPro" id="IPR058094">
    <property type="entry name" value="Ig-like_OmpL47-like"/>
</dbReference>
<evidence type="ECO:0000256" key="1">
    <source>
        <dbReference type="ARBA" id="ARBA00022801"/>
    </source>
</evidence>
<evidence type="ECO:0000256" key="2">
    <source>
        <dbReference type="ARBA" id="ARBA00023295"/>
    </source>
</evidence>
<feature type="chain" id="PRO_5045674594" description="GH26 domain-containing protein" evidence="4">
    <location>
        <begin position="18"/>
        <end position="720"/>
    </location>
</feature>
<dbReference type="EMBL" id="BSDI01000007">
    <property type="protein sequence ID" value="GLH96454.1"/>
    <property type="molecule type" value="Genomic_DNA"/>
</dbReference>
<comment type="caution">
    <text evidence="6">The sequence shown here is derived from an EMBL/GenBank/DDBJ whole genome shotgun (WGS) entry which is preliminary data.</text>
</comment>
<organism evidence="6 7">
    <name type="scientific">Phytohabitans aurantiacus</name>
    <dbReference type="NCBI Taxonomy" id="3016789"/>
    <lineage>
        <taxon>Bacteria</taxon>
        <taxon>Bacillati</taxon>
        <taxon>Actinomycetota</taxon>
        <taxon>Actinomycetes</taxon>
        <taxon>Micromonosporales</taxon>
        <taxon>Micromonosporaceae</taxon>
    </lineage>
</organism>
<dbReference type="InterPro" id="IPR022790">
    <property type="entry name" value="GH26_dom"/>
</dbReference>
<reference evidence="6" key="1">
    <citation type="submission" date="2022-12" db="EMBL/GenBank/DDBJ databases">
        <title>New Phytohabitans aurantiacus sp. RD004123 nov., an actinomycete isolated from soil.</title>
        <authorList>
            <person name="Triningsih D.W."/>
            <person name="Harunari E."/>
            <person name="Igarashi Y."/>
        </authorList>
    </citation>
    <scope>NUCLEOTIDE SEQUENCE</scope>
    <source>
        <strain evidence="6">RD004123</strain>
    </source>
</reference>
<gene>
    <name evidence="6" type="ORF">Pa4123_17280</name>
</gene>
<feature type="active site" description="Proton donor" evidence="3">
    <location>
        <position position="275"/>
    </location>
</feature>